<gene>
    <name evidence="1" type="ORF">DI565_18030</name>
</gene>
<dbReference type="AlphaFoldDB" id="A0A2W5LWE1"/>
<dbReference type="EMBL" id="QFPN01000011">
    <property type="protein sequence ID" value="PZQ11637.1"/>
    <property type="molecule type" value="Genomic_DNA"/>
</dbReference>
<name>A0A2W5LWE1_ANCNO</name>
<evidence type="ECO:0000313" key="1">
    <source>
        <dbReference type="EMBL" id="PZQ11637.1"/>
    </source>
</evidence>
<reference evidence="1 2" key="1">
    <citation type="submission" date="2017-08" db="EMBL/GenBank/DDBJ databases">
        <title>Infants hospitalized years apart are colonized by the same room-sourced microbial strains.</title>
        <authorList>
            <person name="Brooks B."/>
            <person name="Olm M.R."/>
            <person name="Firek B.A."/>
            <person name="Baker R."/>
            <person name="Thomas B.C."/>
            <person name="Morowitz M.J."/>
            <person name="Banfield J.F."/>
        </authorList>
    </citation>
    <scope>NUCLEOTIDE SEQUENCE [LARGE SCALE GENOMIC DNA]</scope>
    <source>
        <strain evidence="1">S2_005_003_R2_43</strain>
    </source>
</reference>
<sequence>MPIKSPNARPPVADEIAARALAFLAGDPERLGRFLALSGLDPSTIRSAAQDPGFLPAVLDHILSDERLLLDFADAEGLPPEAVGRARQSFGGHVTQD</sequence>
<dbReference type="InterPro" id="IPR021955">
    <property type="entry name" value="DUF3572"/>
</dbReference>
<accession>A0A2W5LWE1</accession>
<dbReference type="Pfam" id="PF12096">
    <property type="entry name" value="DUF3572"/>
    <property type="match status" value="1"/>
</dbReference>
<proteinExistence type="predicted"/>
<dbReference type="Proteomes" id="UP000249577">
    <property type="component" value="Unassembled WGS sequence"/>
</dbReference>
<protein>
    <submittedName>
        <fullName evidence="1">DUF3572 domain-containing protein</fullName>
    </submittedName>
</protein>
<organism evidence="1 2">
    <name type="scientific">Ancylobacter novellus</name>
    <name type="common">Thiobacillus novellus</name>
    <dbReference type="NCBI Taxonomy" id="921"/>
    <lineage>
        <taxon>Bacteria</taxon>
        <taxon>Pseudomonadati</taxon>
        <taxon>Pseudomonadota</taxon>
        <taxon>Alphaproteobacteria</taxon>
        <taxon>Hyphomicrobiales</taxon>
        <taxon>Xanthobacteraceae</taxon>
        <taxon>Ancylobacter</taxon>
    </lineage>
</organism>
<evidence type="ECO:0000313" key="2">
    <source>
        <dbReference type="Proteomes" id="UP000249577"/>
    </source>
</evidence>
<comment type="caution">
    <text evidence="1">The sequence shown here is derived from an EMBL/GenBank/DDBJ whole genome shotgun (WGS) entry which is preliminary data.</text>
</comment>